<dbReference type="PROSITE" id="PS50109">
    <property type="entry name" value="HIS_KIN"/>
    <property type="match status" value="1"/>
</dbReference>
<keyword evidence="10" id="KW-0547">Nucleotide-binding</keyword>
<dbReference type="Proteomes" id="UP000272400">
    <property type="component" value="Unassembled WGS sequence"/>
</dbReference>
<dbReference type="CDD" id="cd00082">
    <property type="entry name" value="HisKA"/>
    <property type="match status" value="1"/>
</dbReference>
<comment type="subcellular location">
    <subcellularLocation>
        <location evidence="4">Cell membrane</location>
        <topology evidence="4">Multi-pass membrane protein</topology>
    </subcellularLocation>
</comment>
<evidence type="ECO:0000256" key="14">
    <source>
        <dbReference type="ARBA" id="ARBA00022842"/>
    </source>
</evidence>
<gene>
    <name evidence="26" type="ORF">EDD29_3681</name>
</gene>
<dbReference type="Gene3D" id="3.30.565.10">
    <property type="entry name" value="Histidine kinase-like ATPase, C-terminal domain"/>
    <property type="match status" value="1"/>
</dbReference>
<evidence type="ECO:0000256" key="5">
    <source>
        <dbReference type="ARBA" id="ARBA00012438"/>
    </source>
</evidence>
<evidence type="ECO:0000256" key="10">
    <source>
        <dbReference type="ARBA" id="ARBA00022741"/>
    </source>
</evidence>
<dbReference type="InterPro" id="IPR036097">
    <property type="entry name" value="HisK_dim/P_sf"/>
</dbReference>
<keyword evidence="19" id="KW-0843">Virulence</keyword>
<dbReference type="Pfam" id="PF00512">
    <property type="entry name" value="HisKA"/>
    <property type="match status" value="1"/>
</dbReference>
<keyword evidence="9 23" id="KW-0812">Transmembrane</keyword>
<keyword evidence="23" id="KW-0472">Membrane</keyword>
<dbReference type="InterPro" id="IPR050980">
    <property type="entry name" value="2C_sensor_his_kinase"/>
</dbReference>
<keyword evidence="27" id="KW-1185">Reference proteome</keyword>
<evidence type="ECO:0000256" key="12">
    <source>
        <dbReference type="ARBA" id="ARBA00022801"/>
    </source>
</evidence>
<keyword evidence="15" id="KW-0904">Protein phosphatase</keyword>
<keyword evidence="18" id="KW-0346">Stress response</keyword>
<sequence length="431" mass="45095">MRRQVMGAIVGVVVLGVLLFAAPLAVAVERLYRGDAVGELGREAARAAAWVPDGGGLPSKFGEPVDDDAVLGVYRDGRRIAGEGPATSAVAAATADGGIHDDVEGDDLAVAAPVPADGEAERSAVRIAVPYEEVTEEMWEAWRTMLFTALAVLLVAAGLAWFLARRLAAPLERLTDAAGRLGDGDFSVRAVRSGVPEVDAAQRALETTARRLGRTLERERAFSADVSHQLRTPLTGLLLGLESALDEPDPRPAIRTALERGDHLQTIIEDLIALTRDAPRADLDLDPLLAGAEERWRAPLAVEGRALEIRKDPGLPTAQASAAAVRQILDVLIDNARAHGEGTVTVTAADVGAGLSVEVSDEGAGPDDPETIFARRSPGTGHGIGLALARSLAEAEGGRLMLRGGATFVLLLPERPVWSGFGPGGRALAGR</sequence>
<organism evidence="26 27">
    <name type="scientific">Actinocorallia herbida</name>
    <dbReference type="NCBI Taxonomy" id="58109"/>
    <lineage>
        <taxon>Bacteria</taxon>
        <taxon>Bacillati</taxon>
        <taxon>Actinomycetota</taxon>
        <taxon>Actinomycetes</taxon>
        <taxon>Streptosporangiales</taxon>
        <taxon>Thermomonosporaceae</taxon>
        <taxon>Actinocorallia</taxon>
    </lineage>
</organism>
<keyword evidence="6" id="KW-1003">Cell membrane</keyword>
<evidence type="ECO:0000256" key="21">
    <source>
        <dbReference type="ARBA" id="ARBA00040454"/>
    </source>
</evidence>
<dbReference type="GO" id="GO:0004721">
    <property type="term" value="F:phosphoprotein phosphatase activity"/>
    <property type="evidence" value="ECO:0007669"/>
    <property type="project" value="UniProtKB-KW"/>
</dbReference>
<comment type="cofactor">
    <cofactor evidence="3">
        <name>Mg(2+)</name>
        <dbReference type="ChEBI" id="CHEBI:18420"/>
    </cofactor>
</comment>
<evidence type="ECO:0000256" key="22">
    <source>
        <dbReference type="ARBA" id="ARBA00041776"/>
    </source>
</evidence>
<protein>
    <recommendedName>
        <fullName evidence="21">Signal transduction histidine-protein kinase/phosphatase MprB</fullName>
        <ecNumber evidence="5">2.7.13.3</ecNumber>
    </recommendedName>
    <alternativeName>
        <fullName evidence="22">Mycobacterial persistence regulator B</fullName>
    </alternativeName>
</protein>
<dbReference type="EMBL" id="RJKE01000001">
    <property type="protein sequence ID" value="ROO86118.1"/>
    <property type="molecule type" value="Genomic_DNA"/>
</dbReference>
<accession>A0A3N1CZA4</accession>
<dbReference type="InterPro" id="IPR003661">
    <property type="entry name" value="HisK_dim/P_dom"/>
</dbReference>
<evidence type="ECO:0000256" key="23">
    <source>
        <dbReference type="SAM" id="Phobius"/>
    </source>
</evidence>
<dbReference type="PROSITE" id="PS50885">
    <property type="entry name" value="HAMP"/>
    <property type="match status" value="1"/>
</dbReference>
<evidence type="ECO:0000256" key="8">
    <source>
        <dbReference type="ARBA" id="ARBA00022679"/>
    </source>
</evidence>
<evidence type="ECO:0000313" key="26">
    <source>
        <dbReference type="EMBL" id="ROO86118.1"/>
    </source>
</evidence>
<dbReference type="RefSeq" id="WP_170201454.1">
    <property type="nucleotide sequence ID" value="NZ_RJKE01000001.1"/>
</dbReference>
<dbReference type="PANTHER" id="PTHR44936:SF9">
    <property type="entry name" value="SENSOR PROTEIN CREC"/>
    <property type="match status" value="1"/>
</dbReference>
<feature type="domain" description="HAMP" evidence="25">
    <location>
        <begin position="165"/>
        <end position="217"/>
    </location>
</feature>
<comment type="catalytic activity">
    <reaction evidence="1">
        <text>ATP + protein L-histidine = ADP + protein N-phospho-L-histidine.</text>
        <dbReference type="EC" id="2.7.13.3"/>
    </reaction>
</comment>
<dbReference type="GO" id="GO:0005886">
    <property type="term" value="C:plasma membrane"/>
    <property type="evidence" value="ECO:0007669"/>
    <property type="project" value="UniProtKB-SubCell"/>
</dbReference>
<evidence type="ECO:0000313" key="27">
    <source>
        <dbReference type="Proteomes" id="UP000272400"/>
    </source>
</evidence>
<keyword evidence="20" id="KW-0464">Manganese</keyword>
<keyword evidence="17" id="KW-0902">Two-component regulatory system</keyword>
<keyword evidence="7" id="KW-0597">Phosphoprotein</keyword>
<keyword evidence="8" id="KW-0808">Transferase</keyword>
<evidence type="ECO:0000256" key="9">
    <source>
        <dbReference type="ARBA" id="ARBA00022692"/>
    </source>
</evidence>
<dbReference type="InterPro" id="IPR003594">
    <property type="entry name" value="HATPase_dom"/>
</dbReference>
<dbReference type="Pfam" id="PF00672">
    <property type="entry name" value="HAMP"/>
    <property type="match status" value="1"/>
</dbReference>
<dbReference type="SMART" id="SM00387">
    <property type="entry name" value="HATPase_c"/>
    <property type="match status" value="1"/>
</dbReference>
<dbReference type="PRINTS" id="PR00344">
    <property type="entry name" value="BCTRLSENSOR"/>
</dbReference>
<dbReference type="SUPFAM" id="SSF47384">
    <property type="entry name" value="Homodimeric domain of signal transducing histidine kinase"/>
    <property type="match status" value="1"/>
</dbReference>
<evidence type="ECO:0000256" key="19">
    <source>
        <dbReference type="ARBA" id="ARBA00023026"/>
    </source>
</evidence>
<dbReference type="GO" id="GO:0000155">
    <property type="term" value="F:phosphorelay sensor kinase activity"/>
    <property type="evidence" value="ECO:0007669"/>
    <property type="project" value="InterPro"/>
</dbReference>
<name>A0A3N1CZA4_9ACTN</name>
<keyword evidence="11 26" id="KW-0418">Kinase</keyword>
<dbReference type="SUPFAM" id="SSF55874">
    <property type="entry name" value="ATPase domain of HSP90 chaperone/DNA topoisomerase II/histidine kinase"/>
    <property type="match status" value="1"/>
</dbReference>
<dbReference type="InterPro" id="IPR036890">
    <property type="entry name" value="HATPase_C_sf"/>
</dbReference>
<dbReference type="EC" id="2.7.13.3" evidence="5"/>
<comment type="cofactor">
    <cofactor evidence="2">
        <name>Mn(2+)</name>
        <dbReference type="ChEBI" id="CHEBI:29035"/>
    </cofactor>
</comment>
<evidence type="ECO:0000256" key="11">
    <source>
        <dbReference type="ARBA" id="ARBA00022777"/>
    </source>
</evidence>
<evidence type="ECO:0000256" key="7">
    <source>
        <dbReference type="ARBA" id="ARBA00022553"/>
    </source>
</evidence>
<dbReference type="InterPro" id="IPR003660">
    <property type="entry name" value="HAMP_dom"/>
</dbReference>
<evidence type="ECO:0000259" key="24">
    <source>
        <dbReference type="PROSITE" id="PS50109"/>
    </source>
</evidence>
<evidence type="ECO:0000256" key="20">
    <source>
        <dbReference type="ARBA" id="ARBA00023211"/>
    </source>
</evidence>
<dbReference type="SMART" id="SM00388">
    <property type="entry name" value="HisKA"/>
    <property type="match status" value="1"/>
</dbReference>
<dbReference type="Gene3D" id="6.10.340.10">
    <property type="match status" value="1"/>
</dbReference>
<evidence type="ECO:0000256" key="4">
    <source>
        <dbReference type="ARBA" id="ARBA00004651"/>
    </source>
</evidence>
<keyword evidence="16 23" id="KW-1133">Transmembrane helix</keyword>
<evidence type="ECO:0000256" key="16">
    <source>
        <dbReference type="ARBA" id="ARBA00022989"/>
    </source>
</evidence>
<feature type="transmembrane region" description="Helical" evidence="23">
    <location>
        <begin position="145"/>
        <end position="164"/>
    </location>
</feature>
<evidence type="ECO:0000256" key="18">
    <source>
        <dbReference type="ARBA" id="ARBA00023016"/>
    </source>
</evidence>
<dbReference type="InterPro" id="IPR005467">
    <property type="entry name" value="His_kinase_dom"/>
</dbReference>
<feature type="domain" description="Histidine kinase" evidence="24">
    <location>
        <begin position="225"/>
        <end position="416"/>
    </location>
</feature>
<dbReference type="CDD" id="cd06225">
    <property type="entry name" value="HAMP"/>
    <property type="match status" value="1"/>
</dbReference>
<dbReference type="SMART" id="SM00304">
    <property type="entry name" value="HAMP"/>
    <property type="match status" value="1"/>
</dbReference>
<dbReference type="InterPro" id="IPR004358">
    <property type="entry name" value="Sig_transdc_His_kin-like_C"/>
</dbReference>
<dbReference type="GO" id="GO:0005524">
    <property type="term" value="F:ATP binding"/>
    <property type="evidence" value="ECO:0007669"/>
    <property type="project" value="UniProtKB-KW"/>
</dbReference>
<dbReference type="Gene3D" id="1.10.287.130">
    <property type="match status" value="1"/>
</dbReference>
<evidence type="ECO:0000259" key="25">
    <source>
        <dbReference type="PROSITE" id="PS50885"/>
    </source>
</evidence>
<dbReference type="Pfam" id="PF02518">
    <property type="entry name" value="HATPase_c"/>
    <property type="match status" value="1"/>
</dbReference>
<evidence type="ECO:0000256" key="3">
    <source>
        <dbReference type="ARBA" id="ARBA00001946"/>
    </source>
</evidence>
<proteinExistence type="predicted"/>
<keyword evidence="12" id="KW-0378">Hydrolase</keyword>
<reference evidence="26 27" key="1">
    <citation type="submission" date="2018-11" db="EMBL/GenBank/DDBJ databases">
        <title>Sequencing the genomes of 1000 actinobacteria strains.</title>
        <authorList>
            <person name="Klenk H.-P."/>
        </authorList>
    </citation>
    <scope>NUCLEOTIDE SEQUENCE [LARGE SCALE GENOMIC DNA]</scope>
    <source>
        <strain evidence="26 27">DSM 44254</strain>
    </source>
</reference>
<evidence type="ECO:0000256" key="15">
    <source>
        <dbReference type="ARBA" id="ARBA00022912"/>
    </source>
</evidence>
<evidence type="ECO:0000256" key="17">
    <source>
        <dbReference type="ARBA" id="ARBA00023012"/>
    </source>
</evidence>
<evidence type="ECO:0000256" key="13">
    <source>
        <dbReference type="ARBA" id="ARBA00022840"/>
    </source>
</evidence>
<evidence type="ECO:0000256" key="6">
    <source>
        <dbReference type="ARBA" id="ARBA00022475"/>
    </source>
</evidence>
<keyword evidence="14" id="KW-0460">Magnesium</keyword>
<comment type="caution">
    <text evidence="26">The sequence shown here is derived from an EMBL/GenBank/DDBJ whole genome shotgun (WGS) entry which is preliminary data.</text>
</comment>
<keyword evidence="13" id="KW-0067">ATP-binding</keyword>
<evidence type="ECO:0000256" key="1">
    <source>
        <dbReference type="ARBA" id="ARBA00000085"/>
    </source>
</evidence>
<dbReference type="AlphaFoldDB" id="A0A3N1CZA4"/>
<dbReference type="PANTHER" id="PTHR44936">
    <property type="entry name" value="SENSOR PROTEIN CREC"/>
    <property type="match status" value="1"/>
</dbReference>
<evidence type="ECO:0000256" key="2">
    <source>
        <dbReference type="ARBA" id="ARBA00001936"/>
    </source>
</evidence>